<gene>
    <name evidence="2" type="ORF">OHA22_49510</name>
</gene>
<reference evidence="2" key="1">
    <citation type="submission" date="2022-10" db="EMBL/GenBank/DDBJ databases">
        <title>The complete genomes of actinobacterial strains from the NBC collection.</title>
        <authorList>
            <person name="Joergensen T.S."/>
            <person name="Alvarez Arevalo M."/>
            <person name="Sterndorff E.B."/>
            <person name="Faurdal D."/>
            <person name="Vuksanovic O."/>
            <person name="Mourched A.-S."/>
            <person name="Charusanti P."/>
            <person name="Shaw S."/>
            <person name="Blin K."/>
            <person name="Weber T."/>
        </authorList>
    </citation>
    <scope>NUCLEOTIDE SEQUENCE</scope>
    <source>
        <strain evidence="2">NBC_00093</strain>
    </source>
</reference>
<sequence>MTDHDLAPVTVPGLDRARREAMIRADVPTLTGMFADDMVWIHGNGAVDTKQGLLGSIGSGRTKYLAIDCADETVRLHGGLAFLGGITAVKADIGGHILETRSRYTVVWAPDGDTWKVVSWQSTLLL</sequence>
<evidence type="ECO:0000259" key="1">
    <source>
        <dbReference type="Pfam" id="PF14534"/>
    </source>
</evidence>
<organism evidence="2">
    <name type="scientific">Streptomyces sp. NBC_00093</name>
    <dbReference type="NCBI Taxonomy" id="2975649"/>
    <lineage>
        <taxon>Bacteria</taxon>
        <taxon>Bacillati</taxon>
        <taxon>Actinomycetota</taxon>
        <taxon>Actinomycetes</taxon>
        <taxon>Kitasatosporales</taxon>
        <taxon>Streptomycetaceae</taxon>
        <taxon>Streptomyces</taxon>
    </lineage>
</organism>
<evidence type="ECO:0000313" key="2">
    <source>
        <dbReference type="EMBL" id="WTT23035.1"/>
    </source>
</evidence>
<dbReference type="Gene3D" id="3.10.450.50">
    <property type="match status" value="1"/>
</dbReference>
<dbReference type="InterPro" id="IPR032710">
    <property type="entry name" value="NTF2-like_dom_sf"/>
</dbReference>
<dbReference type="AlphaFoldDB" id="A0AAU2AFQ1"/>
<dbReference type="InterPro" id="IPR027843">
    <property type="entry name" value="DUF4440"/>
</dbReference>
<dbReference type="SUPFAM" id="SSF54427">
    <property type="entry name" value="NTF2-like"/>
    <property type="match status" value="1"/>
</dbReference>
<proteinExistence type="predicted"/>
<name>A0AAU2AFQ1_9ACTN</name>
<feature type="domain" description="DUF4440" evidence="1">
    <location>
        <begin position="14"/>
        <end position="117"/>
    </location>
</feature>
<dbReference type="EMBL" id="CP108222">
    <property type="protein sequence ID" value="WTT23035.1"/>
    <property type="molecule type" value="Genomic_DNA"/>
</dbReference>
<protein>
    <submittedName>
        <fullName evidence="2">Nuclear transport factor 2 family protein</fullName>
    </submittedName>
</protein>
<accession>A0AAU2AFQ1</accession>
<dbReference type="Pfam" id="PF14534">
    <property type="entry name" value="DUF4440"/>
    <property type="match status" value="1"/>
</dbReference>